<dbReference type="HAMAP" id="MF_01974">
    <property type="entry name" value="MetAP_1"/>
    <property type="match status" value="1"/>
</dbReference>
<evidence type="ECO:0000256" key="2">
    <source>
        <dbReference type="ARBA" id="ARBA00022438"/>
    </source>
</evidence>
<keyword evidence="2 6" id="KW-0031">Aminopeptidase</keyword>
<keyword evidence="4 6" id="KW-0479">Metal-binding</keyword>
<dbReference type="PANTHER" id="PTHR43330">
    <property type="entry name" value="METHIONINE AMINOPEPTIDASE"/>
    <property type="match status" value="1"/>
</dbReference>
<feature type="binding site" evidence="6">
    <location>
        <position position="168"/>
    </location>
    <ligand>
        <name>a divalent metal cation</name>
        <dbReference type="ChEBI" id="CHEBI:60240"/>
        <label>2</label>
        <note>catalytic</note>
    </ligand>
</feature>
<comment type="subunit">
    <text evidence="6">Monomer.</text>
</comment>
<evidence type="ECO:0000259" key="8">
    <source>
        <dbReference type="Pfam" id="PF00557"/>
    </source>
</evidence>
<reference evidence="9 10" key="1">
    <citation type="journal article" date="2009" name="Stand. Genomic Sci.">
        <title>Complete genome sequence of Desulfotomaculum acetoxidans type strain (5575).</title>
        <authorList>
            <person name="Spring S."/>
            <person name="Lapidus A."/>
            <person name="Schroder M."/>
            <person name="Gleim D."/>
            <person name="Sims D."/>
            <person name="Meincke L."/>
            <person name="Glavina Del Rio T."/>
            <person name="Tice H."/>
            <person name="Copeland A."/>
            <person name="Cheng J.F."/>
            <person name="Lucas S."/>
            <person name="Chen F."/>
            <person name="Nolan M."/>
            <person name="Bruce D."/>
            <person name="Goodwin L."/>
            <person name="Pitluck S."/>
            <person name="Ivanova N."/>
            <person name="Mavromatis K."/>
            <person name="Mikhailova N."/>
            <person name="Pati A."/>
            <person name="Chen A."/>
            <person name="Palaniappan K."/>
            <person name="Land M."/>
            <person name="Hauser L."/>
            <person name="Chang Y.J."/>
            <person name="Jeffries C.D."/>
            <person name="Chain P."/>
            <person name="Saunders E."/>
            <person name="Brettin T."/>
            <person name="Detter J.C."/>
            <person name="Goker M."/>
            <person name="Bristow J."/>
            <person name="Eisen J.A."/>
            <person name="Markowitz V."/>
            <person name="Hugenholtz P."/>
            <person name="Kyrpides N.C."/>
            <person name="Klenk H.P."/>
            <person name="Han C."/>
        </authorList>
    </citation>
    <scope>NUCLEOTIDE SEQUENCE [LARGE SCALE GENOMIC DNA]</scope>
    <source>
        <strain evidence="10">ATCC 49208 / DSM 771 / VKM B-1644</strain>
    </source>
</reference>
<comment type="catalytic activity">
    <reaction evidence="6 7">
        <text>Release of N-terminal amino acids, preferentially methionine, from peptides and arylamides.</text>
        <dbReference type="EC" id="3.4.11.18"/>
    </reaction>
</comment>
<dbReference type="eggNOG" id="COG0024">
    <property type="taxonomic scope" value="Bacteria"/>
</dbReference>
<dbReference type="Proteomes" id="UP000002217">
    <property type="component" value="Chromosome"/>
</dbReference>
<evidence type="ECO:0000256" key="4">
    <source>
        <dbReference type="ARBA" id="ARBA00022723"/>
    </source>
</evidence>
<dbReference type="RefSeq" id="WP_015755981.1">
    <property type="nucleotide sequence ID" value="NC_013216.1"/>
</dbReference>
<protein>
    <recommendedName>
        <fullName evidence="6 7">Methionine aminopeptidase</fullName>
        <shortName evidence="6">MAP</shortName>
        <shortName evidence="6">MetAP</shortName>
        <ecNumber evidence="6 7">3.4.11.18</ecNumber>
    </recommendedName>
    <alternativeName>
        <fullName evidence="6">Peptidase M</fullName>
    </alternativeName>
</protein>
<dbReference type="EC" id="3.4.11.18" evidence="6 7"/>
<dbReference type="PANTHER" id="PTHR43330:SF27">
    <property type="entry name" value="METHIONINE AMINOPEPTIDASE"/>
    <property type="match status" value="1"/>
</dbReference>
<comment type="cofactor">
    <cofactor evidence="6">
        <name>Co(2+)</name>
        <dbReference type="ChEBI" id="CHEBI:48828"/>
    </cofactor>
    <cofactor evidence="6">
        <name>Zn(2+)</name>
        <dbReference type="ChEBI" id="CHEBI:29105"/>
    </cofactor>
    <cofactor evidence="6">
        <name>Mn(2+)</name>
        <dbReference type="ChEBI" id="CHEBI:29035"/>
    </cofactor>
    <cofactor evidence="6">
        <name>Fe(2+)</name>
        <dbReference type="ChEBI" id="CHEBI:29033"/>
    </cofactor>
    <text evidence="6">Binds 2 divalent metal cations per subunit. Has a high-affinity and a low affinity metal-binding site. The true nature of the physiological cofactor is under debate. The enzyme is active with cobalt, zinc, manganese or divalent iron ions. Most likely, methionine aminopeptidases function as mononuclear Fe(2+)-metalloproteases under physiological conditions, and the catalytically relevant metal-binding site has been assigned to the histidine-containing high-affinity site.</text>
</comment>
<sequence>MITCKSERELMYMREAGKIAAEALAKLAGAVQPGVTTKELDRLAEEYIRSCGARPAFKGLYGFPATICSSVNEEVVHGIPGLRKLENGDIISIDIGTEVNGYFGDCAVTLAVGKVSDEAWRLIKVTEESFYAGIAKAKIGNRLSDISNAVQKYVEEHGFSVVRDYVGHGIGSSMHEEPQVPNFGKPGRGPRLQAGMTLAIEPMVNMGTYEVRTLPDNWTVVTKDRKLSSHYEHTIAITDNEPEILTRLK</sequence>
<evidence type="ECO:0000313" key="10">
    <source>
        <dbReference type="Proteomes" id="UP000002217"/>
    </source>
</evidence>
<dbReference type="HOGENOM" id="CLU_015857_0_1_9"/>
<feature type="binding site" evidence="6">
    <location>
        <position position="232"/>
    </location>
    <ligand>
        <name>a divalent metal cation</name>
        <dbReference type="ChEBI" id="CHEBI:60240"/>
        <label>1</label>
    </ligand>
</feature>
<feature type="domain" description="Peptidase M24" evidence="8">
    <location>
        <begin position="13"/>
        <end position="239"/>
    </location>
</feature>
<keyword evidence="3 6" id="KW-0645">Protease</keyword>
<feature type="binding site" evidence="6">
    <location>
        <position position="175"/>
    </location>
    <ligand>
        <name>substrate</name>
    </ligand>
</feature>
<feature type="binding site" evidence="6">
    <location>
        <position position="105"/>
    </location>
    <ligand>
        <name>a divalent metal cation</name>
        <dbReference type="ChEBI" id="CHEBI:60240"/>
        <label>1</label>
    </ligand>
</feature>
<evidence type="ECO:0000256" key="3">
    <source>
        <dbReference type="ARBA" id="ARBA00022670"/>
    </source>
</evidence>
<gene>
    <name evidence="6" type="primary">map</name>
    <name evidence="9" type="ordered locus">Dtox_0307</name>
</gene>
<evidence type="ECO:0000256" key="1">
    <source>
        <dbReference type="ARBA" id="ARBA00002521"/>
    </source>
</evidence>
<dbReference type="SUPFAM" id="SSF55920">
    <property type="entry name" value="Creatinase/aminopeptidase"/>
    <property type="match status" value="1"/>
</dbReference>
<dbReference type="CDD" id="cd01086">
    <property type="entry name" value="MetAP1"/>
    <property type="match status" value="1"/>
</dbReference>
<dbReference type="NCBIfam" id="TIGR00500">
    <property type="entry name" value="met_pdase_I"/>
    <property type="match status" value="1"/>
</dbReference>
<evidence type="ECO:0000256" key="6">
    <source>
        <dbReference type="HAMAP-Rule" id="MF_01974"/>
    </source>
</evidence>
<feature type="binding site" evidence="6">
    <location>
        <position position="105"/>
    </location>
    <ligand>
        <name>a divalent metal cation</name>
        <dbReference type="ChEBI" id="CHEBI:60240"/>
        <label>2</label>
        <note>catalytic</note>
    </ligand>
</feature>
<dbReference type="Pfam" id="PF00557">
    <property type="entry name" value="Peptidase_M24"/>
    <property type="match status" value="1"/>
</dbReference>
<dbReference type="InterPro" id="IPR002467">
    <property type="entry name" value="Pept_M24A_MAP1"/>
</dbReference>
<dbReference type="InterPro" id="IPR001714">
    <property type="entry name" value="Pept_M24_MAP"/>
</dbReference>
<keyword evidence="5 6" id="KW-0378">Hydrolase</keyword>
<keyword evidence="10" id="KW-1185">Reference proteome</keyword>
<dbReference type="GO" id="GO:0004239">
    <property type="term" value="F:initiator methionyl aminopeptidase activity"/>
    <property type="evidence" value="ECO:0007669"/>
    <property type="project" value="UniProtKB-UniRule"/>
</dbReference>
<dbReference type="GO" id="GO:0006508">
    <property type="term" value="P:proteolysis"/>
    <property type="evidence" value="ECO:0007669"/>
    <property type="project" value="UniProtKB-KW"/>
</dbReference>
<dbReference type="OrthoDB" id="9802055at2"/>
<dbReference type="PRINTS" id="PR00599">
    <property type="entry name" value="MAPEPTIDASE"/>
</dbReference>
<dbReference type="InterPro" id="IPR000994">
    <property type="entry name" value="Pept_M24"/>
</dbReference>
<dbReference type="GO" id="GO:0046872">
    <property type="term" value="F:metal ion binding"/>
    <property type="evidence" value="ECO:0007669"/>
    <property type="project" value="UniProtKB-UniRule"/>
</dbReference>
<dbReference type="GO" id="GO:0070006">
    <property type="term" value="F:metalloaminopeptidase activity"/>
    <property type="evidence" value="ECO:0007669"/>
    <property type="project" value="UniProtKB-UniRule"/>
</dbReference>
<feature type="binding site" evidence="6">
    <location>
        <position position="232"/>
    </location>
    <ligand>
        <name>a divalent metal cation</name>
        <dbReference type="ChEBI" id="CHEBI:60240"/>
        <label>2</label>
        <note>catalytic</note>
    </ligand>
</feature>
<comment type="function">
    <text evidence="1 6">Removes the N-terminal methionine from nascent proteins. The N-terminal methionine is often cleaved when the second residue in the primary sequence is small and uncharged (Met-Ala-, Cys, Gly, Pro, Ser, Thr, or Val). Requires deformylation of the N(alpha)-formylated initiator methionine before it can be hydrolyzed.</text>
</comment>
<dbReference type="STRING" id="485916.Dtox_0307"/>
<evidence type="ECO:0000256" key="7">
    <source>
        <dbReference type="RuleBase" id="RU003653"/>
    </source>
</evidence>
<accession>C8W406</accession>
<dbReference type="InterPro" id="IPR036005">
    <property type="entry name" value="Creatinase/aminopeptidase-like"/>
</dbReference>
<dbReference type="PROSITE" id="PS00680">
    <property type="entry name" value="MAP_1"/>
    <property type="match status" value="1"/>
</dbReference>
<feature type="binding site" evidence="6">
    <location>
        <position position="77"/>
    </location>
    <ligand>
        <name>substrate</name>
    </ligand>
</feature>
<organism evidence="9 10">
    <name type="scientific">Desulfofarcimen acetoxidans (strain ATCC 49208 / DSM 771 / KCTC 5769 / VKM B-1644 / 5575)</name>
    <name type="common">Desulfotomaculum acetoxidans</name>
    <dbReference type="NCBI Taxonomy" id="485916"/>
    <lineage>
        <taxon>Bacteria</taxon>
        <taxon>Bacillati</taxon>
        <taxon>Bacillota</taxon>
        <taxon>Clostridia</taxon>
        <taxon>Eubacteriales</taxon>
        <taxon>Peptococcaceae</taxon>
        <taxon>Desulfofarcimen</taxon>
    </lineage>
</organism>
<proteinExistence type="inferred from homology"/>
<dbReference type="AlphaFoldDB" id="C8W406"/>
<name>C8W406_DESAS</name>
<feature type="binding site" evidence="6">
    <location>
        <position position="201"/>
    </location>
    <ligand>
        <name>a divalent metal cation</name>
        <dbReference type="ChEBI" id="CHEBI:60240"/>
        <label>2</label>
        <note>catalytic</note>
    </ligand>
</feature>
<feature type="binding site" evidence="6">
    <location>
        <position position="94"/>
    </location>
    <ligand>
        <name>a divalent metal cation</name>
        <dbReference type="ChEBI" id="CHEBI:60240"/>
        <label>1</label>
    </ligand>
</feature>
<dbReference type="KEGG" id="dae:Dtox_0307"/>
<dbReference type="GO" id="GO:0005829">
    <property type="term" value="C:cytosol"/>
    <property type="evidence" value="ECO:0007669"/>
    <property type="project" value="TreeGrafter"/>
</dbReference>
<evidence type="ECO:0000256" key="5">
    <source>
        <dbReference type="ARBA" id="ARBA00022801"/>
    </source>
</evidence>
<dbReference type="EMBL" id="CP001720">
    <property type="protein sequence ID" value="ACV61260.1"/>
    <property type="molecule type" value="Genomic_DNA"/>
</dbReference>
<dbReference type="Gene3D" id="3.90.230.10">
    <property type="entry name" value="Creatinase/methionine aminopeptidase superfamily"/>
    <property type="match status" value="1"/>
</dbReference>
<evidence type="ECO:0000313" key="9">
    <source>
        <dbReference type="EMBL" id="ACV61260.1"/>
    </source>
</evidence>
<comment type="similarity">
    <text evidence="6">Belongs to the peptidase M24A family. Methionine aminopeptidase type 1 subfamily.</text>
</comment>